<name>A0ABS4F6S9_9BACL</name>
<dbReference type="Gene3D" id="3.30.460.40">
    <property type="match status" value="1"/>
</dbReference>
<proteinExistence type="predicted"/>
<evidence type="ECO:0000313" key="2">
    <source>
        <dbReference type="Proteomes" id="UP000706926"/>
    </source>
</evidence>
<organism evidence="1 2">
    <name type="scientific">Paenibacillus lactis</name>
    <dbReference type="NCBI Taxonomy" id="228574"/>
    <lineage>
        <taxon>Bacteria</taxon>
        <taxon>Bacillati</taxon>
        <taxon>Bacillota</taxon>
        <taxon>Bacilli</taxon>
        <taxon>Bacillales</taxon>
        <taxon>Paenibacillaceae</taxon>
        <taxon>Paenibacillus</taxon>
    </lineage>
</organism>
<gene>
    <name evidence="1" type="ORF">J2Z18_001036</name>
</gene>
<accession>A0ABS4F6S9</accession>
<dbReference type="InterPro" id="IPR043519">
    <property type="entry name" value="NT_sf"/>
</dbReference>
<protein>
    <recommendedName>
        <fullName evidence="3">Renal dipeptidase</fullName>
    </recommendedName>
</protein>
<dbReference type="SUPFAM" id="SSF81301">
    <property type="entry name" value="Nucleotidyltransferase"/>
    <property type="match status" value="1"/>
</dbReference>
<dbReference type="EMBL" id="JAGGKI010000002">
    <property type="protein sequence ID" value="MBP1891964.1"/>
    <property type="molecule type" value="Genomic_DNA"/>
</dbReference>
<dbReference type="InterPro" id="IPR039498">
    <property type="entry name" value="NTP_transf_5"/>
</dbReference>
<evidence type="ECO:0008006" key="3">
    <source>
        <dbReference type="Google" id="ProtNLM"/>
    </source>
</evidence>
<comment type="caution">
    <text evidence="1">The sequence shown here is derived from an EMBL/GenBank/DDBJ whole genome shotgun (WGS) entry which is preliminary data.</text>
</comment>
<keyword evidence="2" id="KW-1185">Reference proteome</keyword>
<reference evidence="1 2" key="1">
    <citation type="submission" date="2021-03" db="EMBL/GenBank/DDBJ databases">
        <title>Genomic Encyclopedia of Type Strains, Phase IV (KMG-IV): sequencing the most valuable type-strain genomes for metagenomic binning, comparative biology and taxonomic classification.</title>
        <authorList>
            <person name="Goeker M."/>
        </authorList>
    </citation>
    <scope>NUCLEOTIDE SEQUENCE [LARGE SCALE GENOMIC DNA]</scope>
    <source>
        <strain evidence="1 2">DSM 15596</strain>
    </source>
</reference>
<evidence type="ECO:0000313" key="1">
    <source>
        <dbReference type="EMBL" id="MBP1891964.1"/>
    </source>
</evidence>
<sequence length="390" mass="45957">MIMEDALTLEMRDAPKELSFLLSILRNRDQDQAILPQEAADMDWNLFMKLAVHHRVYPLVYLALKGSDTSLIPAYVMQSLQRHYHNNTIKMLHLSREMSRICDVFAEARIRSLWLKGPLLALHLYGDVAHRTSKDLDILVDAEDVEKAEQVLTQLGYEAEEEIVLGNWKKKSHHRSFEHREHFAQVEIHWRLNPHYSRSFSFEQLWQRRREVRLSSQTYFCLGNEDLLCYLTDHGARHGWFRLRWLADIVRLLPLLDNSRLNQHLERYGGEMYAGQAFILSSLLLSAKVPHDLEAATVGAKSYRLAEKSLYYIQRIVQLNPVPEKSVARHYNRYLFSLMSGKQRIAYVFNKLLPSSRDALQLPLPKPLYFLYVPLRPFLWFWRRMKQPSV</sequence>
<dbReference type="Proteomes" id="UP000706926">
    <property type="component" value="Unassembled WGS sequence"/>
</dbReference>
<dbReference type="Pfam" id="PF14907">
    <property type="entry name" value="NTP_transf_5"/>
    <property type="match status" value="1"/>
</dbReference>